<dbReference type="NCBIfam" id="TIGR01525">
    <property type="entry name" value="ATPase-IB_hvy"/>
    <property type="match status" value="1"/>
</dbReference>
<dbReference type="InterPro" id="IPR059000">
    <property type="entry name" value="ATPase_P-type_domA"/>
</dbReference>
<protein>
    <recommendedName>
        <fullName evidence="3">P-type Cu(+) transporter</fullName>
        <ecNumber evidence="3">7.2.2.8</ecNumber>
    </recommendedName>
</protein>
<dbReference type="PROSITE" id="PS50846">
    <property type="entry name" value="HMA_2"/>
    <property type="match status" value="1"/>
</dbReference>
<evidence type="ECO:0000256" key="14">
    <source>
        <dbReference type="ARBA" id="ARBA00049289"/>
    </source>
</evidence>
<keyword evidence="9" id="KW-1278">Translocase</keyword>
<dbReference type="FunFam" id="3.30.70.100:FF:000005">
    <property type="entry name" value="Copper-exporting P-type ATPase A"/>
    <property type="match status" value="1"/>
</dbReference>
<dbReference type="InterPro" id="IPR036163">
    <property type="entry name" value="HMA_dom_sf"/>
</dbReference>
<dbReference type="Pfam" id="PF00403">
    <property type="entry name" value="HMA"/>
    <property type="match status" value="1"/>
</dbReference>
<dbReference type="SFLD" id="SFLDF00027">
    <property type="entry name" value="p-type_atpase"/>
    <property type="match status" value="1"/>
</dbReference>
<dbReference type="PROSITE" id="PS00154">
    <property type="entry name" value="ATPASE_E1_E2"/>
    <property type="match status" value="1"/>
</dbReference>
<evidence type="ECO:0000256" key="11">
    <source>
        <dbReference type="ARBA" id="ARBA00023008"/>
    </source>
</evidence>
<keyword evidence="17" id="KW-0378">Hydrolase</keyword>
<keyword evidence="4 15" id="KW-0812">Transmembrane</keyword>
<dbReference type="CDD" id="cd00371">
    <property type="entry name" value="HMA"/>
    <property type="match status" value="1"/>
</dbReference>
<evidence type="ECO:0000256" key="5">
    <source>
        <dbReference type="ARBA" id="ARBA00022723"/>
    </source>
</evidence>
<feature type="transmembrane region" description="Helical" evidence="15">
    <location>
        <begin position="690"/>
        <end position="712"/>
    </location>
</feature>
<dbReference type="InterPro" id="IPR018303">
    <property type="entry name" value="ATPase_P-typ_P_site"/>
</dbReference>
<evidence type="ECO:0000256" key="13">
    <source>
        <dbReference type="ARBA" id="ARBA00023136"/>
    </source>
</evidence>
<feature type="domain" description="HMA" evidence="16">
    <location>
        <begin position="3"/>
        <end position="69"/>
    </location>
</feature>
<dbReference type="PROSITE" id="PS01047">
    <property type="entry name" value="HMA_1"/>
    <property type="match status" value="1"/>
</dbReference>
<dbReference type="SUPFAM" id="SSF81653">
    <property type="entry name" value="Calcium ATPase, transduction domain A"/>
    <property type="match status" value="1"/>
</dbReference>
<evidence type="ECO:0000256" key="2">
    <source>
        <dbReference type="ARBA" id="ARBA00006024"/>
    </source>
</evidence>
<dbReference type="SUPFAM" id="SSF55008">
    <property type="entry name" value="HMA, heavy metal-associated domain"/>
    <property type="match status" value="1"/>
</dbReference>
<organism evidence="17 18">
    <name type="scientific">Streptococcus porcinus</name>
    <dbReference type="NCBI Taxonomy" id="1340"/>
    <lineage>
        <taxon>Bacteria</taxon>
        <taxon>Bacillati</taxon>
        <taxon>Bacillota</taxon>
        <taxon>Bacilli</taxon>
        <taxon>Lactobacillales</taxon>
        <taxon>Streptococcaceae</taxon>
        <taxon>Streptococcus</taxon>
    </lineage>
</organism>
<dbReference type="NCBIfam" id="TIGR01512">
    <property type="entry name" value="ATPase-IB2_Cd"/>
    <property type="match status" value="1"/>
</dbReference>
<dbReference type="GO" id="GO:0016887">
    <property type="term" value="F:ATP hydrolysis activity"/>
    <property type="evidence" value="ECO:0007669"/>
    <property type="project" value="InterPro"/>
</dbReference>
<evidence type="ECO:0000256" key="15">
    <source>
        <dbReference type="RuleBase" id="RU362081"/>
    </source>
</evidence>
<dbReference type="PRINTS" id="PR00943">
    <property type="entry name" value="CUATPASE"/>
</dbReference>
<evidence type="ECO:0000256" key="9">
    <source>
        <dbReference type="ARBA" id="ARBA00022967"/>
    </source>
</evidence>
<dbReference type="EC" id="7.2.2.8" evidence="3"/>
<proteinExistence type="inferred from homology"/>
<evidence type="ECO:0000313" key="18">
    <source>
        <dbReference type="Proteomes" id="UP000306241"/>
    </source>
</evidence>
<dbReference type="RefSeq" id="WP_003085784.1">
    <property type="nucleotide sequence ID" value="NZ_CP070236.1"/>
</dbReference>
<dbReference type="Proteomes" id="UP000306241">
    <property type="component" value="Chromosome"/>
</dbReference>
<dbReference type="FunFam" id="2.70.150.10:FF:000002">
    <property type="entry name" value="Copper-transporting ATPase 1, putative"/>
    <property type="match status" value="1"/>
</dbReference>
<dbReference type="PANTHER" id="PTHR43520:SF8">
    <property type="entry name" value="P-TYPE CU(+) TRANSPORTER"/>
    <property type="match status" value="1"/>
</dbReference>
<keyword evidence="12" id="KW-0813">Transport</keyword>
<evidence type="ECO:0000256" key="8">
    <source>
        <dbReference type="ARBA" id="ARBA00022840"/>
    </source>
</evidence>
<dbReference type="AlphaFoldDB" id="A0A4V0HC87"/>
<dbReference type="InterPro" id="IPR008250">
    <property type="entry name" value="ATPase_P-typ_transduc_dom_A_sf"/>
</dbReference>
<sequence>MAKEEVYLIDGMTCASCALTVEKAVQKLPATEKATVNLATEKLTISYQGQSMNAEDIIKAIADAGYQASLYRPNQNESLSQRQERQNRNLWKRFLWSALLTLPVLYVAMGSMLGAWLPESLNPNSQPGNFAILQLLFTLPVLYLARDYYKNGFTSIFRGHPNMDSLVALATSFAFGYSLFATLRIFQGENHYHHSLYFESVLVILTLITLGNFFENKSKSRTSQAIQKLLSLRPTEVRIVKGEKQELVPLVQVSLGDRVMIKPGEKIPVDGRVVSGQSYVDEAMLTGESVASAKQKDSLVYTGTINGHGNLIVEVTKRESESFLAQIISLVETAQGSKAPIAKIADQVSGIFVPIVILLAILTGLFWLFIMKEDISFSLTSAIAVLIIACPCALGLATPTAIMVGSGRAAENGILFKEGAYLENLANIKTLVFDKTGTITQGRPQVSQIVLLDQTEKTILQEVASLESLSEHPLSQAILAKAEAEEWALLPVRDFTTISGQGLKGEIKNHTLQVGNRRLMTENDVIFDQPIEEKIKALPPQATIVYVAKDYQLKALILIEDQIKTDSQATIDALKASGIKLALLTGDQKSTAKAIAQKVGIEEVYSEVLPTQKAAIIQSLQANKELVAMVGDGINDAPALAVADLGIAIGSGTDIAIESADIILMHTQLTDLLKAISLSRQTIRVVKENLFWAFIYNILMIPIAMGVLHLFGGPLLNPMLAAMAMSLSSISVVLNALRLKTIKL</sequence>
<evidence type="ECO:0000259" key="16">
    <source>
        <dbReference type="PROSITE" id="PS50846"/>
    </source>
</evidence>
<dbReference type="EMBL" id="LR594052">
    <property type="protein sequence ID" value="VTT45996.1"/>
    <property type="molecule type" value="Genomic_DNA"/>
</dbReference>
<dbReference type="Pfam" id="PF00122">
    <property type="entry name" value="E1-E2_ATPase"/>
    <property type="match status" value="1"/>
</dbReference>
<keyword evidence="13 15" id="KW-0472">Membrane</keyword>
<dbReference type="NCBIfam" id="TIGR01494">
    <property type="entry name" value="ATPase_P-type"/>
    <property type="match status" value="1"/>
</dbReference>
<evidence type="ECO:0000256" key="3">
    <source>
        <dbReference type="ARBA" id="ARBA00012517"/>
    </source>
</evidence>
<keyword evidence="12" id="KW-0406">Ion transport</keyword>
<keyword evidence="8 15" id="KW-0067">ATP-binding</keyword>
<gene>
    <name evidence="17" type="primary">copA</name>
    <name evidence="17" type="ORF">NCTC10924_01576</name>
</gene>
<evidence type="ECO:0000256" key="10">
    <source>
        <dbReference type="ARBA" id="ARBA00022989"/>
    </source>
</evidence>
<dbReference type="SUPFAM" id="SSF56784">
    <property type="entry name" value="HAD-like"/>
    <property type="match status" value="1"/>
</dbReference>
<keyword evidence="5 15" id="KW-0479">Metal-binding</keyword>
<dbReference type="GO" id="GO:0140581">
    <property type="term" value="F:P-type monovalent copper transporter activity"/>
    <property type="evidence" value="ECO:0007669"/>
    <property type="project" value="UniProtKB-EC"/>
</dbReference>
<feature type="transmembrane region" description="Helical" evidence="15">
    <location>
        <begin position="348"/>
        <end position="369"/>
    </location>
</feature>
<keyword evidence="11" id="KW-0186">Copper</keyword>
<dbReference type="InterPro" id="IPR036412">
    <property type="entry name" value="HAD-like_sf"/>
</dbReference>
<dbReference type="InterPro" id="IPR023299">
    <property type="entry name" value="ATPase_P-typ_cyto_dom_N"/>
</dbReference>
<dbReference type="InterPro" id="IPR044492">
    <property type="entry name" value="P_typ_ATPase_HD_dom"/>
</dbReference>
<dbReference type="CDD" id="cd02094">
    <property type="entry name" value="P-type_ATPase_Cu-like"/>
    <property type="match status" value="1"/>
</dbReference>
<accession>A0A4V0HC87</accession>
<dbReference type="InterPro" id="IPR017969">
    <property type="entry name" value="Heavy-metal-associated_CS"/>
</dbReference>
<dbReference type="GO" id="GO:0055070">
    <property type="term" value="P:copper ion homeostasis"/>
    <property type="evidence" value="ECO:0007669"/>
    <property type="project" value="TreeGrafter"/>
</dbReference>
<dbReference type="GO" id="GO:0005886">
    <property type="term" value="C:plasma membrane"/>
    <property type="evidence" value="ECO:0007669"/>
    <property type="project" value="UniProtKB-SubCell"/>
</dbReference>
<evidence type="ECO:0000256" key="12">
    <source>
        <dbReference type="ARBA" id="ARBA00023065"/>
    </source>
</evidence>
<keyword evidence="7" id="KW-0187">Copper transport</keyword>
<reference evidence="17 18" key="1">
    <citation type="submission" date="2019-05" db="EMBL/GenBank/DDBJ databases">
        <authorList>
            <consortium name="Pathogen Informatics"/>
        </authorList>
    </citation>
    <scope>NUCLEOTIDE SEQUENCE [LARGE SCALE GENOMIC DNA]</scope>
    <source>
        <strain evidence="17 18">NCTC10924</strain>
    </source>
</reference>
<keyword evidence="10 15" id="KW-1133">Transmembrane helix</keyword>
<dbReference type="InterPro" id="IPR001757">
    <property type="entry name" value="P_typ_ATPase"/>
</dbReference>
<evidence type="ECO:0000256" key="1">
    <source>
        <dbReference type="ARBA" id="ARBA00004651"/>
    </source>
</evidence>
<name>A0A4V0HC87_STRPO</name>
<dbReference type="PANTHER" id="PTHR43520">
    <property type="entry name" value="ATP7, ISOFORM B"/>
    <property type="match status" value="1"/>
</dbReference>
<dbReference type="PRINTS" id="PR00119">
    <property type="entry name" value="CATATPASE"/>
</dbReference>
<dbReference type="Gene3D" id="3.40.50.1000">
    <property type="entry name" value="HAD superfamily/HAD-like"/>
    <property type="match status" value="1"/>
</dbReference>
<comment type="catalytic activity">
    <reaction evidence="14">
        <text>Cu(+)(in) + ATP + H2O = Cu(+)(out) + ADP + phosphate + H(+)</text>
        <dbReference type="Rhea" id="RHEA:25792"/>
        <dbReference type="ChEBI" id="CHEBI:15377"/>
        <dbReference type="ChEBI" id="CHEBI:15378"/>
        <dbReference type="ChEBI" id="CHEBI:30616"/>
        <dbReference type="ChEBI" id="CHEBI:43474"/>
        <dbReference type="ChEBI" id="CHEBI:49552"/>
        <dbReference type="ChEBI" id="CHEBI:456216"/>
        <dbReference type="EC" id="7.2.2.8"/>
    </reaction>
</comment>
<dbReference type="Pfam" id="PF00702">
    <property type="entry name" value="Hydrolase"/>
    <property type="match status" value="1"/>
</dbReference>
<dbReference type="SFLD" id="SFLDG00002">
    <property type="entry name" value="C1.7:_P-type_atpase_like"/>
    <property type="match status" value="1"/>
</dbReference>
<dbReference type="GO" id="GO:0005524">
    <property type="term" value="F:ATP binding"/>
    <property type="evidence" value="ECO:0007669"/>
    <property type="project" value="UniProtKB-UniRule"/>
</dbReference>
<dbReference type="Gene3D" id="2.70.150.10">
    <property type="entry name" value="Calcium-transporting ATPase, cytoplasmic transduction domain A"/>
    <property type="match status" value="1"/>
</dbReference>
<comment type="subcellular location">
    <subcellularLocation>
        <location evidence="1">Cell membrane</location>
        <topology evidence="1">Multi-pass membrane protein</topology>
    </subcellularLocation>
</comment>
<dbReference type="InterPro" id="IPR023214">
    <property type="entry name" value="HAD_sf"/>
</dbReference>
<evidence type="ECO:0000256" key="7">
    <source>
        <dbReference type="ARBA" id="ARBA00022796"/>
    </source>
</evidence>
<dbReference type="GO" id="GO:0005507">
    <property type="term" value="F:copper ion binding"/>
    <property type="evidence" value="ECO:0007669"/>
    <property type="project" value="TreeGrafter"/>
</dbReference>
<dbReference type="Gene3D" id="3.40.1110.10">
    <property type="entry name" value="Calcium-transporting ATPase, cytoplasmic domain N"/>
    <property type="match status" value="1"/>
</dbReference>
<dbReference type="NCBIfam" id="TIGR01511">
    <property type="entry name" value="ATPase-IB1_Cu"/>
    <property type="match status" value="1"/>
</dbReference>
<keyword evidence="6 15" id="KW-0547">Nucleotide-binding</keyword>
<evidence type="ECO:0000256" key="6">
    <source>
        <dbReference type="ARBA" id="ARBA00022741"/>
    </source>
</evidence>
<feature type="transmembrane region" description="Helical" evidence="15">
    <location>
        <begin position="375"/>
        <end position="398"/>
    </location>
</feature>
<dbReference type="OrthoDB" id="9813266at2"/>
<dbReference type="Gene3D" id="3.30.70.100">
    <property type="match status" value="1"/>
</dbReference>
<feature type="transmembrane region" description="Helical" evidence="15">
    <location>
        <begin position="192"/>
        <end position="214"/>
    </location>
</feature>
<feature type="transmembrane region" description="Helical" evidence="15">
    <location>
        <begin position="166"/>
        <end position="186"/>
    </location>
</feature>
<dbReference type="SUPFAM" id="SSF81665">
    <property type="entry name" value="Calcium ATPase, transmembrane domain M"/>
    <property type="match status" value="1"/>
</dbReference>
<evidence type="ECO:0000313" key="17">
    <source>
        <dbReference type="EMBL" id="VTT45996.1"/>
    </source>
</evidence>
<feature type="transmembrane region" description="Helical" evidence="15">
    <location>
        <begin position="718"/>
        <end position="737"/>
    </location>
</feature>
<feature type="transmembrane region" description="Helical" evidence="15">
    <location>
        <begin position="94"/>
        <end position="116"/>
    </location>
</feature>
<dbReference type="InterPro" id="IPR023298">
    <property type="entry name" value="ATPase_P-typ_TM_dom_sf"/>
</dbReference>
<comment type="similarity">
    <text evidence="2 15">Belongs to the cation transport ATPase (P-type) (TC 3.A.3) family. Type IB subfamily.</text>
</comment>
<feature type="transmembrane region" description="Helical" evidence="15">
    <location>
        <begin position="128"/>
        <end position="145"/>
    </location>
</feature>
<keyword evidence="15" id="KW-1003">Cell membrane</keyword>
<dbReference type="GO" id="GO:0043682">
    <property type="term" value="F:P-type divalent copper transporter activity"/>
    <property type="evidence" value="ECO:0007669"/>
    <property type="project" value="TreeGrafter"/>
</dbReference>
<evidence type="ECO:0000256" key="4">
    <source>
        <dbReference type="ARBA" id="ARBA00022692"/>
    </source>
</evidence>
<dbReference type="SFLD" id="SFLDS00003">
    <property type="entry name" value="Haloacid_Dehalogenase"/>
    <property type="match status" value="1"/>
</dbReference>
<dbReference type="InterPro" id="IPR027256">
    <property type="entry name" value="P-typ_ATPase_IB"/>
</dbReference>
<dbReference type="InterPro" id="IPR006121">
    <property type="entry name" value="HMA_dom"/>
</dbReference>